<dbReference type="PATRIC" id="fig|294.195.peg.2589"/>
<name>A0A120G107_PSEFL</name>
<dbReference type="AlphaFoldDB" id="A0A120G107"/>
<evidence type="ECO:0000313" key="2">
    <source>
        <dbReference type="Proteomes" id="UP000063434"/>
    </source>
</evidence>
<dbReference type="EMBL" id="LCYC01000031">
    <property type="protein sequence ID" value="KWV77051.1"/>
    <property type="molecule type" value="Genomic_DNA"/>
</dbReference>
<reference evidence="1 2" key="1">
    <citation type="submission" date="2015-05" db="EMBL/GenBank/DDBJ databases">
        <title>A genomic and transcriptomic approach to investigate the blue pigment phenotype in Pseudomonas fluorescens.</title>
        <authorList>
            <person name="Andreani N.A."/>
            <person name="Cardazzo B."/>
        </authorList>
    </citation>
    <scope>NUCLEOTIDE SEQUENCE [LARGE SCALE GENOMIC DNA]</scope>
    <source>
        <strain evidence="1 2">Ps_40</strain>
    </source>
</reference>
<gene>
    <name evidence="1" type="ORF">PFL603g_02433</name>
</gene>
<accession>A0A120G107</accession>
<dbReference type="Proteomes" id="UP000063434">
    <property type="component" value="Unassembled WGS sequence"/>
</dbReference>
<proteinExistence type="predicted"/>
<protein>
    <submittedName>
        <fullName evidence="1">Uncharacterized protein</fullName>
    </submittedName>
</protein>
<comment type="caution">
    <text evidence="1">The sequence shown here is derived from an EMBL/GenBank/DDBJ whole genome shotgun (WGS) entry which is preliminary data.</text>
</comment>
<organism evidence="1 2">
    <name type="scientific">Pseudomonas fluorescens</name>
    <dbReference type="NCBI Taxonomy" id="294"/>
    <lineage>
        <taxon>Bacteria</taxon>
        <taxon>Pseudomonadati</taxon>
        <taxon>Pseudomonadota</taxon>
        <taxon>Gammaproteobacteria</taxon>
        <taxon>Pseudomonadales</taxon>
        <taxon>Pseudomonadaceae</taxon>
        <taxon>Pseudomonas</taxon>
    </lineage>
</organism>
<evidence type="ECO:0000313" key="1">
    <source>
        <dbReference type="EMBL" id="KWV77051.1"/>
    </source>
</evidence>
<sequence>MCAYFGVRPRRWVGLLDKDSLLLKLIENEQVIFAEYLRNSFYTVASGNAHFIKAGGVSLPRGACPDYFLYCPKCVEIAQSLVFHDIPNIEMCITHGVELVTQCPNCQISQHWYEAQLFRCKCGFERSTANRVARNFIPSVLDPFQFPSIVEEVRCKYISAKICAALWESRRHANNQDYCDLPIQVIDYIETTLTKQVAQYPGFIKSLHLAPWSQGGSATIFWLADRALEKIYVEGQSCHSKDCCRLAKVDRKSALKALNSTHKCNAHPCMHFVRRLPAQALARA</sequence>